<evidence type="ECO:0000256" key="1">
    <source>
        <dbReference type="ARBA" id="ARBA00002190"/>
    </source>
</evidence>
<keyword evidence="5 6" id="KW-0233">DNA recombination</keyword>
<evidence type="ECO:0000256" key="6">
    <source>
        <dbReference type="RuleBase" id="RU365089"/>
    </source>
</evidence>
<evidence type="ECO:0000256" key="4">
    <source>
        <dbReference type="ARBA" id="ARBA00023125"/>
    </source>
</evidence>
<sequence>MPVDVPQVRQTAEPFRSTLWPALKTRTEVVEQLAIELYVRGLSTRDIEDALARLVDGEGSLLSRSSVSRLSETLWAEYEAFAQRDLLQTWQSASRGRAVR</sequence>
<dbReference type="PANTHER" id="PTHR33217:SF9">
    <property type="entry name" value="MUTATOR FAMILY TRANSPOSASE"/>
    <property type="match status" value="1"/>
</dbReference>
<evidence type="ECO:0000313" key="7">
    <source>
        <dbReference type="EMBL" id="CCF85929.1"/>
    </source>
</evidence>
<keyword evidence="6" id="KW-0814">Transposable element</keyword>
<comment type="function">
    <text evidence="1 6">Required for the transposition of the insertion element.</text>
</comment>
<name>I4EML6_9BACT</name>
<dbReference type="AlphaFoldDB" id="I4EML6"/>
<dbReference type="GO" id="GO:0006313">
    <property type="term" value="P:DNA transposition"/>
    <property type="evidence" value="ECO:0007669"/>
    <property type="project" value="UniProtKB-UniRule"/>
</dbReference>
<comment type="caution">
    <text evidence="7">The sequence shown here is derived from an EMBL/GenBank/DDBJ whole genome shotgun (WGS) entry which is preliminary data.</text>
</comment>
<dbReference type="InterPro" id="IPR001207">
    <property type="entry name" value="Transposase_mutator"/>
</dbReference>
<comment type="similarity">
    <text evidence="2 6">Belongs to the transposase mutator family.</text>
</comment>
<dbReference type="Proteomes" id="UP000004221">
    <property type="component" value="Unassembled WGS sequence"/>
</dbReference>
<dbReference type="GO" id="GO:0003677">
    <property type="term" value="F:DNA binding"/>
    <property type="evidence" value="ECO:0007669"/>
    <property type="project" value="UniProtKB-UniRule"/>
</dbReference>
<protein>
    <recommendedName>
        <fullName evidence="6">Mutator family transposase</fullName>
    </recommendedName>
</protein>
<gene>
    <name evidence="7" type="ORF">NITHO_6190003</name>
</gene>
<dbReference type="GO" id="GO:0004803">
    <property type="term" value="F:transposase activity"/>
    <property type="evidence" value="ECO:0007669"/>
    <property type="project" value="UniProtKB-UniRule"/>
</dbReference>
<dbReference type="EMBL" id="CAGS01000578">
    <property type="protein sequence ID" value="CCF85929.1"/>
    <property type="molecule type" value="Genomic_DNA"/>
</dbReference>
<keyword evidence="3 6" id="KW-0815">Transposition</keyword>
<evidence type="ECO:0000256" key="3">
    <source>
        <dbReference type="ARBA" id="ARBA00022578"/>
    </source>
</evidence>
<reference evidence="7 8" key="1">
    <citation type="journal article" date="2012" name="ISME J.">
        <title>Nitrification expanded: discovery, physiology and genomics of a nitrite-oxidizing bacterium from the phylum Chloroflexi.</title>
        <authorList>
            <person name="Sorokin D.Y."/>
            <person name="Lucker S."/>
            <person name="Vejmelkova D."/>
            <person name="Kostrikina N.A."/>
            <person name="Kleerebezem R."/>
            <person name="Rijpstra W.I."/>
            <person name="Damste J.S."/>
            <person name="Le Paslier D."/>
            <person name="Muyzer G."/>
            <person name="Wagner M."/>
            <person name="van Loosdrecht M.C."/>
            <person name="Daims H."/>
        </authorList>
    </citation>
    <scope>NUCLEOTIDE SEQUENCE [LARGE SCALE GENOMIC DNA]</scope>
    <source>
        <strain evidence="8">none</strain>
    </source>
</reference>
<dbReference type="Pfam" id="PF00872">
    <property type="entry name" value="Transposase_mut"/>
    <property type="match status" value="1"/>
</dbReference>
<keyword evidence="4 6" id="KW-0238">DNA-binding</keyword>
<organism evidence="7 8">
    <name type="scientific">Nitrolancea hollandica Lb</name>
    <dbReference type="NCBI Taxonomy" id="1129897"/>
    <lineage>
        <taxon>Bacteria</taxon>
        <taxon>Pseudomonadati</taxon>
        <taxon>Thermomicrobiota</taxon>
        <taxon>Thermomicrobia</taxon>
        <taxon>Sphaerobacterales</taxon>
        <taxon>Sphaerobacterineae</taxon>
        <taxon>Sphaerobacteraceae</taxon>
        <taxon>Nitrolancea</taxon>
    </lineage>
</organism>
<accession>I4EML6</accession>
<keyword evidence="8" id="KW-1185">Reference proteome</keyword>
<evidence type="ECO:0000313" key="8">
    <source>
        <dbReference type="Proteomes" id="UP000004221"/>
    </source>
</evidence>
<proteinExistence type="inferred from homology"/>
<evidence type="ECO:0000256" key="5">
    <source>
        <dbReference type="ARBA" id="ARBA00023172"/>
    </source>
</evidence>
<evidence type="ECO:0000256" key="2">
    <source>
        <dbReference type="ARBA" id="ARBA00010961"/>
    </source>
</evidence>
<dbReference type="PANTHER" id="PTHR33217">
    <property type="entry name" value="TRANSPOSASE FOR INSERTION SEQUENCE ELEMENT IS1081"/>
    <property type="match status" value="1"/>
</dbReference>